<dbReference type="InterPro" id="IPR016818">
    <property type="entry name" value="NOSIP"/>
</dbReference>
<dbReference type="AlphaFoldDB" id="W7T0X4"/>
<dbReference type="GO" id="GO:0061630">
    <property type="term" value="F:ubiquitin protein ligase activity"/>
    <property type="evidence" value="ECO:0007669"/>
    <property type="project" value="InterPro"/>
</dbReference>
<evidence type="ECO:0000256" key="2">
    <source>
        <dbReference type="ARBA" id="ARBA00008126"/>
    </source>
</evidence>
<protein>
    <submittedName>
        <fullName evidence="5">Nitric oxide synthase-interacting protein</fullName>
    </submittedName>
</protein>
<evidence type="ECO:0000259" key="4">
    <source>
        <dbReference type="Pfam" id="PF15906"/>
    </source>
</evidence>
<organism evidence="5 6">
    <name type="scientific">Nannochloropsis gaditana</name>
    <dbReference type="NCBI Taxonomy" id="72520"/>
    <lineage>
        <taxon>Eukaryota</taxon>
        <taxon>Sar</taxon>
        <taxon>Stramenopiles</taxon>
        <taxon>Ochrophyta</taxon>
        <taxon>Eustigmatophyceae</taxon>
        <taxon>Eustigmatales</taxon>
        <taxon>Monodopsidaceae</taxon>
        <taxon>Nannochloropsis</taxon>
    </lineage>
</organism>
<keyword evidence="6" id="KW-1185">Reference proteome</keyword>
<dbReference type="Proteomes" id="UP000019335">
    <property type="component" value="Unassembled WGS sequence"/>
</dbReference>
<evidence type="ECO:0000313" key="6">
    <source>
        <dbReference type="Proteomes" id="UP000019335"/>
    </source>
</evidence>
<dbReference type="InterPro" id="IPR031790">
    <property type="entry name" value="Znf-NOSIP"/>
</dbReference>
<comment type="similarity">
    <text evidence="2">Belongs to the NOSIP family.</text>
</comment>
<accession>W7T0X4</accession>
<dbReference type="Pfam" id="PF15906">
    <property type="entry name" value="zf-NOSIP"/>
    <property type="match status" value="1"/>
</dbReference>
<dbReference type="GO" id="GO:0005634">
    <property type="term" value="C:nucleus"/>
    <property type="evidence" value="ECO:0007669"/>
    <property type="project" value="UniProtKB-SubCell"/>
</dbReference>
<evidence type="ECO:0000313" key="5">
    <source>
        <dbReference type="EMBL" id="EWM20387.1"/>
    </source>
</evidence>
<dbReference type="InterPro" id="IPR013083">
    <property type="entry name" value="Znf_RING/FYVE/PHD"/>
</dbReference>
<keyword evidence="3" id="KW-0539">Nucleus</keyword>
<feature type="domain" description="Nitric oxide synthase-interacting protein zinc-finger" evidence="4">
    <location>
        <begin position="45"/>
        <end position="113"/>
    </location>
</feature>
<gene>
    <name evidence="5" type="ORF">Naga_100417g3</name>
</gene>
<dbReference type="PANTHER" id="PTHR13063:SF10">
    <property type="entry name" value="NITRIC OXIDE SYNTHASE-INTERACTING PROTEIN"/>
    <property type="match status" value="1"/>
</dbReference>
<evidence type="ECO:0000256" key="3">
    <source>
        <dbReference type="ARBA" id="ARBA00023242"/>
    </source>
</evidence>
<comment type="subcellular location">
    <subcellularLocation>
        <location evidence="1">Nucleus</location>
    </subcellularLocation>
</comment>
<name>W7T0X4_9STRA</name>
<reference evidence="5 6" key="1">
    <citation type="journal article" date="2014" name="Mol. Plant">
        <title>Chromosome Scale Genome Assembly and Transcriptome Profiling of Nannochloropsis gaditana in Nitrogen Depletion.</title>
        <authorList>
            <person name="Corteggiani Carpinelli E."/>
            <person name="Telatin A."/>
            <person name="Vitulo N."/>
            <person name="Forcato C."/>
            <person name="D'Angelo M."/>
            <person name="Schiavon R."/>
            <person name="Vezzi A."/>
            <person name="Giacometti G.M."/>
            <person name="Morosinotto T."/>
            <person name="Valle G."/>
        </authorList>
    </citation>
    <scope>NUCLEOTIDE SEQUENCE [LARGE SCALE GENOMIC DNA]</scope>
    <source>
        <strain evidence="5 6">B-31</strain>
    </source>
</reference>
<sequence length="392" mass="44175">MTPPFVANFPYIENRHSVTLGLPPITQLCLLGESLTPTESMPQKHSRNNTDRATFTYQERKMAGWGTQKTRIGTDSQQPFGYCCLTLRPVTDPVVSPSGHIYSREAIVEYLLSKTQDLKRQRVLYEQQRGEEQERMEAALNEEKEKDVHRFVERQTSTFEGQGSSMSKTLRRRIARDISSRIVRGTFLSLIVQNQSETRLTDSCARSPCGWSPTHTGVQQLSKVIHRDLKTKQEDVKKTSFWVPVCTPEAKNTAIEKPATRPRSPMTGDPLRAKDLLPLPLMVDPEWRNEHDGRGKFLCAVSRKAITSQPAVFIKRYESGMGKKMTIKKVKNENTGVVVLESIAQELAYPSMTCPVTGKAFRKSDLLHLRGGGTGFSASGEVLAKKHRVTHF</sequence>
<comment type="caution">
    <text evidence="5">The sequence shown here is derived from an EMBL/GenBank/DDBJ whole genome shotgun (WGS) entry which is preliminary data.</text>
</comment>
<dbReference type="Gene3D" id="3.30.40.10">
    <property type="entry name" value="Zinc/RING finger domain, C3HC4 (zinc finger)"/>
    <property type="match status" value="1"/>
</dbReference>
<proteinExistence type="inferred from homology"/>
<dbReference type="OrthoDB" id="116827at2759"/>
<dbReference type="PANTHER" id="PTHR13063">
    <property type="entry name" value="ENOS INTERACTING PROTEIN"/>
    <property type="match status" value="1"/>
</dbReference>
<evidence type="ECO:0000256" key="1">
    <source>
        <dbReference type="ARBA" id="ARBA00004123"/>
    </source>
</evidence>
<dbReference type="SUPFAM" id="SSF57850">
    <property type="entry name" value="RING/U-box"/>
    <property type="match status" value="1"/>
</dbReference>
<dbReference type="EMBL" id="AZIL01003128">
    <property type="protein sequence ID" value="EWM20387.1"/>
    <property type="molecule type" value="Genomic_DNA"/>
</dbReference>